<dbReference type="AlphaFoldDB" id="A0A811VFJ4"/>
<dbReference type="Proteomes" id="UP000606786">
    <property type="component" value="Unassembled WGS sequence"/>
</dbReference>
<accession>A0A811VFJ4</accession>
<evidence type="ECO:0000313" key="2">
    <source>
        <dbReference type="EMBL" id="CAD7014070.1"/>
    </source>
</evidence>
<organism evidence="2 3">
    <name type="scientific">Ceratitis capitata</name>
    <name type="common">Mediterranean fruit fly</name>
    <name type="synonym">Tephritis capitata</name>
    <dbReference type="NCBI Taxonomy" id="7213"/>
    <lineage>
        <taxon>Eukaryota</taxon>
        <taxon>Metazoa</taxon>
        <taxon>Ecdysozoa</taxon>
        <taxon>Arthropoda</taxon>
        <taxon>Hexapoda</taxon>
        <taxon>Insecta</taxon>
        <taxon>Pterygota</taxon>
        <taxon>Neoptera</taxon>
        <taxon>Endopterygota</taxon>
        <taxon>Diptera</taxon>
        <taxon>Brachycera</taxon>
        <taxon>Muscomorpha</taxon>
        <taxon>Tephritoidea</taxon>
        <taxon>Tephritidae</taxon>
        <taxon>Ceratitis</taxon>
        <taxon>Ceratitis</taxon>
    </lineage>
</organism>
<evidence type="ECO:0000256" key="1">
    <source>
        <dbReference type="SAM" id="MobiDB-lite"/>
    </source>
</evidence>
<comment type="caution">
    <text evidence="2">The sequence shown here is derived from an EMBL/GenBank/DDBJ whole genome shotgun (WGS) entry which is preliminary data.</text>
</comment>
<keyword evidence="3" id="KW-1185">Reference proteome</keyword>
<gene>
    <name evidence="2" type="ORF">CCAP1982_LOCUS22078</name>
</gene>
<dbReference type="EMBL" id="CAJHJT010000056">
    <property type="protein sequence ID" value="CAD7014070.1"/>
    <property type="molecule type" value="Genomic_DNA"/>
</dbReference>
<name>A0A811VFJ4_CERCA</name>
<protein>
    <submittedName>
        <fullName evidence="2">(Mediterranean fruit fly) hypothetical protein</fullName>
    </submittedName>
</protein>
<reference evidence="2" key="1">
    <citation type="submission" date="2020-11" db="EMBL/GenBank/DDBJ databases">
        <authorList>
            <person name="Whitehead M."/>
        </authorList>
    </citation>
    <scope>NUCLEOTIDE SEQUENCE</scope>
    <source>
        <strain evidence="2">EGII</strain>
    </source>
</reference>
<feature type="compositionally biased region" description="Basic and acidic residues" evidence="1">
    <location>
        <begin position="65"/>
        <end position="80"/>
    </location>
</feature>
<sequence>MRPHTGTECCTSVPTPSCLHLVYIVRSAKVKQHTTLYVRMFVCTNNSPAPLMCHSCADVAVGGGNDRRDTRTMNKNERQHTKSLSRGGQTKYGGHGELMSRITITESQDHRAVEINEYGIWARCMINEMSVG</sequence>
<proteinExistence type="predicted"/>
<feature type="region of interest" description="Disordered" evidence="1">
    <location>
        <begin position="64"/>
        <end position="95"/>
    </location>
</feature>
<evidence type="ECO:0000313" key="3">
    <source>
        <dbReference type="Proteomes" id="UP000606786"/>
    </source>
</evidence>